<keyword evidence="3" id="KW-1185">Reference proteome</keyword>
<dbReference type="EMBL" id="JAGGJU010000001">
    <property type="protein sequence ID" value="MBP1848749.1"/>
    <property type="molecule type" value="Genomic_DNA"/>
</dbReference>
<keyword evidence="1" id="KW-1133">Transmembrane helix</keyword>
<feature type="transmembrane region" description="Helical" evidence="1">
    <location>
        <begin position="17"/>
        <end position="38"/>
    </location>
</feature>
<dbReference type="Proteomes" id="UP000759443">
    <property type="component" value="Unassembled WGS sequence"/>
</dbReference>
<sequence>MQSDNAEFDDKSSRSGYAGWMVIILIAAILGISAYFMFGTSSGVSQEKIAVDLKDAKQSVKTDSPPAQN</sequence>
<name>A0ABS4DT08_9HYPH</name>
<evidence type="ECO:0000313" key="3">
    <source>
        <dbReference type="Proteomes" id="UP000759443"/>
    </source>
</evidence>
<organism evidence="2 3">
    <name type="scientific">Rhizobium halophytocola</name>
    <dbReference type="NCBI Taxonomy" id="735519"/>
    <lineage>
        <taxon>Bacteria</taxon>
        <taxon>Pseudomonadati</taxon>
        <taxon>Pseudomonadota</taxon>
        <taxon>Alphaproteobacteria</taxon>
        <taxon>Hyphomicrobiales</taxon>
        <taxon>Rhizobiaceae</taxon>
        <taxon>Rhizobium/Agrobacterium group</taxon>
        <taxon>Rhizobium</taxon>
    </lineage>
</organism>
<evidence type="ECO:0000313" key="2">
    <source>
        <dbReference type="EMBL" id="MBP1848749.1"/>
    </source>
</evidence>
<gene>
    <name evidence="2" type="ORF">J2Z17_000166</name>
</gene>
<protein>
    <submittedName>
        <fullName evidence="2">Uncharacterized protein</fullName>
    </submittedName>
</protein>
<reference evidence="2 3" key="1">
    <citation type="submission" date="2021-03" db="EMBL/GenBank/DDBJ databases">
        <title>Genomic Encyclopedia of Type Strains, Phase IV (KMG-IV): sequencing the most valuable type-strain genomes for metagenomic binning, comparative biology and taxonomic classification.</title>
        <authorList>
            <person name="Goeker M."/>
        </authorList>
    </citation>
    <scope>NUCLEOTIDE SEQUENCE [LARGE SCALE GENOMIC DNA]</scope>
    <source>
        <strain evidence="2 3">DSM 21600</strain>
    </source>
</reference>
<evidence type="ECO:0000256" key="1">
    <source>
        <dbReference type="SAM" id="Phobius"/>
    </source>
</evidence>
<keyword evidence="1" id="KW-0812">Transmembrane</keyword>
<proteinExistence type="predicted"/>
<comment type="caution">
    <text evidence="2">The sequence shown here is derived from an EMBL/GenBank/DDBJ whole genome shotgun (WGS) entry which is preliminary data.</text>
</comment>
<dbReference type="RefSeq" id="WP_209941333.1">
    <property type="nucleotide sequence ID" value="NZ_JAGGJU010000001.1"/>
</dbReference>
<keyword evidence="1" id="KW-0472">Membrane</keyword>
<accession>A0ABS4DT08</accession>